<evidence type="ECO:0000256" key="1">
    <source>
        <dbReference type="ARBA" id="ARBA00000077"/>
    </source>
</evidence>
<gene>
    <name evidence="14" type="primary">rnhB</name>
    <name evidence="18" type="ORF">ACFSVN_12505</name>
</gene>
<evidence type="ECO:0000256" key="12">
    <source>
        <dbReference type="ARBA" id="ARBA00022801"/>
    </source>
</evidence>
<dbReference type="PROSITE" id="PS51975">
    <property type="entry name" value="RNASE_H_2"/>
    <property type="match status" value="1"/>
</dbReference>
<comment type="caution">
    <text evidence="18">The sequence shown here is derived from an EMBL/GenBank/DDBJ whole genome shotgun (WGS) entry which is preliminary data.</text>
</comment>
<comment type="function">
    <text evidence="3 14 16">Endonuclease that specifically degrades the RNA of RNA-DNA hybrids.</text>
</comment>
<dbReference type="RefSeq" id="WP_390303254.1">
    <property type="nucleotide sequence ID" value="NZ_JBHULI010000025.1"/>
</dbReference>
<evidence type="ECO:0000259" key="17">
    <source>
        <dbReference type="PROSITE" id="PS51975"/>
    </source>
</evidence>
<dbReference type="Pfam" id="PF01351">
    <property type="entry name" value="RNase_HII"/>
    <property type="match status" value="1"/>
</dbReference>
<dbReference type="PANTHER" id="PTHR10954">
    <property type="entry name" value="RIBONUCLEASE H2 SUBUNIT A"/>
    <property type="match status" value="1"/>
</dbReference>
<feature type="binding site" evidence="14 15">
    <location>
        <position position="28"/>
    </location>
    <ligand>
        <name>a divalent metal cation</name>
        <dbReference type="ChEBI" id="CHEBI:60240"/>
    </ligand>
</feature>
<evidence type="ECO:0000256" key="10">
    <source>
        <dbReference type="ARBA" id="ARBA00022723"/>
    </source>
</evidence>
<sequence length="208" mass="23854">MEKSAKPDRLKFERRLWSEGYNHIVGLDEVGRGCLAGPVVAAGVIFEPGTDIPEIRDSKVVTEQERILLSKKIKNKAVFWSIKEGSIQEIKEFNILWASLQTMQKCVDEMHPNPEYLLVDGNRYINSLIPYTCLVKGDVRSMSIAAASILAKVYRDELMKELHNEYPEYGWDTNVGYPTPIHKKALKEFGYTKYHRTTFNLGTQKKRS</sequence>
<dbReference type="SUPFAM" id="SSF53098">
    <property type="entry name" value="Ribonuclease H-like"/>
    <property type="match status" value="1"/>
</dbReference>
<accession>A0ABW5JPC7</accession>
<evidence type="ECO:0000256" key="5">
    <source>
        <dbReference type="ARBA" id="ARBA00007383"/>
    </source>
</evidence>
<evidence type="ECO:0000256" key="16">
    <source>
        <dbReference type="RuleBase" id="RU003515"/>
    </source>
</evidence>
<feature type="domain" description="RNase H type-2" evidence="17">
    <location>
        <begin position="22"/>
        <end position="208"/>
    </location>
</feature>
<evidence type="ECO:0000256" key="3">
    <source>
        <dbReference type="ARBA" id="ARBA00004065"/>
    </source>
</evidence>
<dbReference type="GO" id="GO:0004523">
    <property type="term" value="F:RNA-DNA hybrid ribonuclease activity"/>
    <property type="evidence" value="ECO:0007669"/>
    <property type="project" value="UniProtKB-EC"/>
</dbReference>
<dbReference type="InterPro" id="IPR001352">
    <property type="entry name" value="RNase_HII/HIII"/>
</dbReference>
<evidence type="ECO:0000256" key="6">
    <source>
        <dbReference type="ARBA" id="ARBA00012180"/>
    </source>
</evidence>
<keyword evidence="12 14" id="KW-0378">Hydrolase</keyword>
<evidence type="ECO:0000256" key="8">
    <source>
        <dbReference type="ARBA" id="ARBA00022490"/>
    </source>
</evidence>
<keyword evidence="9 14" id="KW-0540">Nuclease</keyword>
<comment type="subcellular location">
    <subcellularLocation>
        <location evidence="4 14">Cytoplasm</location>
    </subcellularLocation>
</comment>
<dbReference type="Gene3D" id="3.30.420.10">
    <property type="entry name" value="Ribonuclease H-like superfamily/Ribonuclease H"/>
    <property type="match status" value="1"/>
</dbReference>
<keyword evidence="13 14" id="KW-0464">Manganese</keyword>
<dbReference type="PANTHER" id="PTHR10954:SF18">
    <property type="entry name" value="RIBONUCLEASE HII"/>
    <property type="match status" value="1"/>
</dbReference>
<protein>
    <recommendedName>
        <fullName evidence="7 14">Ribonuclease HII</fullName>
        <shortName evidence="14">RNase HII</shortName>
        <ecNumber evidence="6 14">3.1.26.4</ecNumber>
    </recommendedName>
</protein>
<reference evidence="19" key="1">
    <citation type="journal article" date="2019" name="Int. J. Syst. Evol. Microbiol.">
        <title>The Global Catalogue of Microorganisms (GCM) 10K type strain sequencing project: providing services to taxonomists for standard genome sequencing and annotation.</title>
        <authorList>
            <consortium name="The Broad Institute Genomics Platform"/>
            <consortium name="The Broad Institute Genome Sequencing Center for Infectious Disease"/>
            <person name="Wu L."/>
            <person name="Ma J."/>
        </authorList>
    </citation>
    <scope>NUCLEOTIDE SEQUENCE [LARGE SCALE GENOMIC DNA]</scope>
    <source>
        <strain evidence="19">KCTC 52042</strain>
    </source>
</reference>
<evidence type="ECO:0000256" key="9">
    <source>
        <dbReference type="ARBA" id="ARBA00022722"/>
    </source>
</evidence>
<comment type="catalytic activity">
    <reaction evidence="1 14 15 16">
        <text>Endonucleolytic cleavage to 5'-phosphomonoester.</text>
        <dbReference type="EC" id="3.1.26.4"/>
    </reaction>
</comment>
<dbReference type="InterPro" id="IPR012337">
    <property type="entry name" value="RNaseH-like_sf"/>
</dbReference>
<evidence type="ECO:0000256" key="13">
    <source>
        <dbReference type="ARBA" id="ARBA00023211"/>
    </source>
</evidence>
<keyword evidence="19" id="KW-1185">Reference proteome</keyword>
<dbReference type="EMBL" id="JBHULI010000025">
    <property type="protein sequence ID" value="MFD2533267.1"/>
    <property type="molecule type" value="Genomic_DNA"/>
</dbReference>
<feature type="binding site" evidence="14 15">
    <location>
        <position position="120"/>
    </location>
    <ligand>
        <name>a divalent metal cation</name>
        <dbReference type="ChEBI" id="CHEBI:60240"/>
    </ligand>
</feature>
<dbReference type="Proteomes" id="UP001597460">
    <property type="component" value="Unassembled WGS sequence"/>
</dbReference>
<comment type="cofactor">
    <cofactor evidence="14 15">
        <name>Mn(2+)</name>
        <dbReference type="ChEBI" id="CHEBI:29035"/>
    </cofactor>
    <cofactor evidence="14 15">
        <name>Mg(2+)</name>
        <dbReference type="ChEBI" id="CHEBI:18420"/>
    </cofactor>
    <text evidence="14 15">Manganese or magnesium. Binds 1 divalent metal ion per monomer in the absence of substrate. May bind a second metal ion after substrate binding.</text>
</comment>
<evidence type="ECO:0000256" key="15">
    <source>
        <dbReference type="PROSITE-ProRule" id="PRU01319"/>
    </source>
</evidence>
<dbReference type="InterPro" id="IPR024567">
    <property type="entry name" value="RNase_HII/HIII_dom"/>
</dbReference>
<feature type="binding site" evidence="14 15">
    <location>
        <position position="29"/>
    </location>
    <ligand>
        <name>a divalent metal cation</name>
        <dbReference type="ChEBI" id="CHEBI:60240"/>
    </ligand>
</feature>
<comment type="similarity">
    <text evidence="5 14 16">Belongs to the RNase HII family.</text>
</comment>
<evidence type="ECO:0000256" key="4">
    <source>
        <dbReference type="ARBA" id="ARBA00004496"/>
    </source>
</evidence>
<keyword evidence="8 14" id="KW-0963">Cytoplasm</keyword>
<organism evidence="18 19">
    <name type="scientific">Gracilimonas halophila</name>
    <dbReference type="NCBI Taxonomy" id="1834464"/>
    <lineage>
        <taxon>Bacteria</taxon>
        <taxon>Pseudomonadati</taxon>
        <taxon>Balneolota</taxon>
        <taxon>Balneolia</taxon>
        <taxon>Balneolales</taxon>
        <taxon>Balneolaceae</taxon>
        <taxon>Gracilimonas</taxon>
    </lineage>
</organism>
<comment type="cofactor">
    <cofactor evidence="2">
        <name>Mg(2+)</name>
        <dbReference type="ChEBI" id="CHEBI:18420"/>
    </cofactor>
</comment>
<name>A0ABW5JPC7_9BACT</name>
<evidence type="ECO:0000256" key="7">
    <source>
        <dbReference type="ARBA" id="ARBA00019179"/>
    </source>
</evidence>
<proteinExistence type="inferred from homology"/>
<keyword evidence="11 14" id="KW-0255">Endonuclease</keyword>
<dbReference type="NCBIfam" id="NF000595">
    <property type="entry name" value="PRK00015.1-3"/>
    <property type="match status" value="1"/>
</dbReference>
<evidence type="ECO:0000256" key="11">
    <source>
        <dbReference type="ARBA" id="ARBA00022759"/>
    </source>
</evidence>
<keyword evidence="10 14" id="KW-0479">Metal-binding</keyword>
<evidence type="ECO:0000256" key="2">
    <source>
        <dbReference type="ARBA" id="ARBA00001946"/>
    </source>
</evidence>
<dbReference type="CDD" id="cd07182">
    <property type="entry name" value="RNase_HII_bacteria_HII_like"/>
    <property type="match status" value="1"/>
</dbReference>
<evidence type="ECO:0000313" key="19">
    <source>
        <dbReference type="Proteomes" id="UP001597460"/>
    </source>
</evidence>
<evidence type="ECO:0000313" key="18">
    <source>
        <dbReference type="EMBL" id="MFD2533267.1"/>
    </source>
</evidence>
<dbReference type="EC" id="3.1.26.4" evidence="6 14"/>
<dbReference type="HAMAP" id="MF_00052_B">
    <property type="entry name" value="RNase_HII_B"/>
    <property type="match status" value="1"/>
</dbReference>
<dbReference type="InterPro" id="IPR036397">
    <property type="entry name" value="RNaseH_sf"/>
</dbReference>
<dbReference type="InterPro" id="IPR022898">
    <property type="entry name" value="RNase_HII"/>
</dbReference>
<evidence type="ECO:0000256" key="14">
    <source>
        <dbReference type="HAMAP-Rule" id="MF_00052"/>
    </source>
</evidence>